<name>A0A820S258_9BILA</name>
<dbReference type="Gene3D" id="2.40.50.140">
    <property type="entry name" value="Nucleic acid-binding proteins"/>
    <property type="match status" value="1"/>
</dbReference>
<evidence type="ECO:0000313" key="1">
    <source>
        <dbReference type="EMBL" id="CAF4443662.1"/>
    </source>
</evidence>
<dbReference type="Proteomes" id="UP000663844">
    <property type="component" value="Unassembled WGS sequence"/>
</dbReference>
<evidence type="ECO:0000313" key="2">
    <source>
        <dbReference type="Proteomes" id="UP000663844"/>
    </source>
</evidence>
<accession>A0A820S258</accession>
<feature type="non-terminal residue" evidence="1">
    <location>
        <position position="83"/>
    </location>
</feature>
<gene>
    <name evidence="1" type="ORF">OXD698_LOCUS53970</name>
</gene>
<dbReference type="AlphaFoldDB" id="A0A820S258"/>
<dbReference type="SUPFAM" id="SSF50249">
    <property type="entry name" value="Nucleic acid-binding proteins"/>
    <property type="match status" value="1"/>
</dbReference>
<proteinExistence type="predicted"/>
<dbReference type="InterPro" id="IPR012340">
    <property type="entry name" value="NA-bd_OB-fold"/>
</dbReference>
<dbReference type="EMBL" id="CAJOAZ010031924">
    <property type="protein sequence ID" value="CAF4443662.1"/>
    <property type="molecule type" value="Genomic_DNA"/>
</dbReference>
<reference evidence="1" key="1">
    <citation type="submission" date="2021-02" db="EMBL/GenBank/DDBJ databases">
        <authorList>
            <person name="Nowell W R."/>
        </authorList>
    </citation>
    <scope>NUCLEOTIDE SEQUENCE</scope>
</reference>
<protein>
    <submittedName>
        <fullName evidence="1">Uncharacterized protein</fullName>
    </submittedName>
</protein>
<organism evidence="1 2">
    <name type="scientific">Adineta steineri</name>
    <dbReference type="NCBI Taxonomy" id="433720"/>
    <lineage>
        <taxon>Eukaryota</taxon>
        <taxon>Metazoa</taxon>
        <taxon>Spiralia</taxon>
        <taxon>Gnathifera</taxon>
        <taxon>Rotifera</taxon>
        <taxon>Eurotatoria</taxon>
        <taxon>Bdelloidea</taxon>
        <taxon>Adinetida</taxon>
        <taxon>Adinetidae</taxon>
        <taxon>Adineta</taxon>
    </lineage>
</organism>
<comment type="caution">
    <text evidence="1">The sequence shown here is derived from an EMBL/GenBank/DDBJ whole genome shotgun (WGS) entry which is preliminary data.</text>
</comment>
<sequence length="83" mass="9103">IARASLKPANRQFNTLKSDYEMTCNHDTCIEACDADEGQNIPQVQFNFIPISEIANRPVNNTCDTIGVVKSTSDIQTIVSKAS</sequence>
<feature type="non-terminal residue" evidence="1">
    <location>
        <position position="1"/>
    </location>
</feature>